<proteinExistence type="predicted"/>
<keyword evidence="2" id="KW-1185">Reference proteome</keyword>
<evidence type="ECO:0000313" key="2">
    <source>
        <dbReference type="Proteomes" id="UP000252015"/>
    </source>
</evidence>
<gene>
    <name evidence="1" type="ORF">MSP7336_01790</name>
</gene>
<reference evidence="1 2" key="1">
    <citation type="submission" date="2018-05" db="EMBL/GenBank/DDBJ databases">
        <authorList>
            <consortium name="IHU Genomes"/>
        </authorList>
    </citation>
    <scope>NUCLEOTIDE SEQUENCE [LARGE SCALE GENOMIC DNA]</scope>
    <source>
        <strain evidence="1 2">P7336</strain>
    </source>
</reference>
<dbReference type="AlphaFoldDB" id="A0A375YXJ7"/>
<dbReference type="EMBL" id="UEGW01000001">
    <property type="protein sequence ID" value="SRX93552.1"/>
    <property type="molecule type" value="Genomic_DNA"/>
</dbReference>
<organism evidence="1 2">
    <name type="scientific">Mycobacterium shimoidei</name>
    <dbReference type="NCBI Taxonomy" id="29313"/>
    <lineage>
        <taxon>Bacteria</taxon>
        <taxon>Bacillati</taxon>
        <taxon>Actinomycetota</taxon>
        <taxon>Actinomycetes</taxon>
        <taxon>Mycobacteriales</taxon>
        <taxon>Mycobacteriaceae</taxon>
        <taxon>Mycobacterium</taxon>
    </lineage>
</organism>
<sequence>MFSVKTKGRIIGLNPDLMKLLSSDDGTELVTATRVDGIWTIQAEGQEDVTAQVRSGPDGAIRAMLRHAAAVTGEPNYTAQSEPGLDQLP</sequence>
<dbReference type="Proteomes" id="UP000252015">
    <property type="component" value="Unassembled WGS sequence"/>
</dbReference>
<protein>
    <submittedName>
        <fullName evidence="1">Uncharacterized protein</fullName>
    </submittedName>
</protein>
<evidence type="ECO:0000313" key="1">
    <source>
        <dbReference type="EMBL" id="SRX93552.1"/>
    </source>
</evidence>
<dbReference type="RefSeq" id="WP_113963532.1">
    <property type="nucleotide sequence ID" value="NZ_UEGW01000001.1"/>
</dbReference>
<accession>A0A375YXJ7</accession>
<name>A0A375YXJ7_MYCSH</name>